<proteinExistence type="predicted"/>
<dbReference type="SUPFAM" id="SSF46785">
    <property type="entry name" value="Winged helix' DNA-binding domain"/>
    <property type="match status" value="1"/>
</dbReference>
<dbReference type="InterPro" id="IPR036388">
    <property type="entry name" value="WH-like_DNA-bd_sf"/>
</dbReference>
<sequence>MSQREAAGKLGIDHTTMVALVDALEGKKLIERRRSPPDRRKNIVRLTPAGRERLRDAEFARQEMERRFLAPPSGPDAGCLVHALRSLLGADRTSRRSTS</sequence>
<reference evidence="3" key="1">
    <citation type="journal article" date="2019" name="Int. J. Syst. Evol. Microbiol.">
        <title>The Global Catalogue of Microorganisms (GCM) 10K type strain sequencing project: providing services to taxonomists for standard genome sequencing and annotation.</title>
        <authorList>
            <consortium name="The Broad Institute Genomics Platform"/>
            <consortium name="The Broad Institute Genome Sequencing Center for Infectious Disease"/>
            <person name="Wu L."/>
            <person name="Ma J."/>
        </authorList>
    </citation>
    <scope>NUCLEOTIDE SEQUENCE [LARGE SCALE GENOMIC DNA]</scope>
    <source>
        <strain evidence="3">CGMCC 4.7177</strain>
    </source>
</reference>
<comment type="caution">
    <text evidence="2">The sequence shown here is derived from an EMBL/GenBank/DDBJ whole genome shotgun (WGS) entry which is preliminary data.</text>
</comment>
<keyword evidence="3" id="KW-1185">Reference proteome</keyword>
<name>A0ABV9APJ8_9ACTN</name>
<accession>A0ABV9APJ8</accession>
<dbReference type="EMBL" id="JBHSFK010000012">
    <property type="protein sequence ID" value="MFC4501839.1"/>
    <property type="molecule type" value="Genomic_DNA"/>
</dbReference>
<evidence type="ECO:0000313" key="3">
    <source>
        <dbReference type="Proteomes" id="UP001595839"/>
    </source>
</evidence>
<evidence type="ECO:0000313" key="2">
    <source>
        <dbReference type="EMBL" id="MFC4501839.1"/>
    </source>
</evidence>
<dbReference type="SMART" id="SM00347">
    <property type="entry name" value="HTH_MARR"/>
    <property type="match status" value="1"/>
</dbReference>
<feature type="domain" description="HTH marR-type" evidence="1">
    <location>
        <begin position="1"/>
        <end position="89"/>
    </location>
</feature>
<dbReference type="PANTHER" id="PTHR33164:SF43">
    <property type="entry name" value="HTH-TYPE TRANSCRIPTIONAL REPRESSOR YETL"/>
    <property type="match status" value="1"/>
</dbReference>
<organism evidence="2 3">
    <name type="scientific">Streptomyces vulcanius</name>
    <dbReference type="NCBI Taxonomy" id="1441876"/>
    <lineage>
        <taxon>Bacteria</taxon>
        <taxon>Bacillati</taxon>
        <taxon>Actinomycetota</taxon>
        <taxon>Actinomycetes</taxon>
        <taxon>Kitasatosporales</taxon>
        <taxon>Streptomycetaceae</taxon>
        <taxon>Streptomyces</taxon>
    </lineage>
</organism>
<evidence type="ECO:0000259" key="1">
    <source>
        <dbReference type="PROSITE" id="PS50995"/>
    </source>
</evidence>
<dbReference type="PROSITE" id="PS50995">
    <property type="entry name" value="HTH_MARR_2"/>
    <property type="match status" value="1"/>
</dbReference>
<dbReference type="PANTHER" id="PTHR33164">
    <property type="entry name" value="TRANSCRIPTIONAL REGULATOR, MARR FAMILY"/>
    <property type="match status" value="1"/>
</dbReference>
<dbReference type="InterPro" id="IPR036390">
    <property type="entry name" value="WH_DNA-bd_sf"/>
</dbReference>
<dbReference type="InterPro" id="IPR000835">
    <property type="entry name" value="HTH_MarR-typ"/>
</dbReference>
<dbReference type="PRINTS" id="PR00598">
    <property type="entry name" value="HTHMARR"/>
</dbReference>
<dbReference type="Pfam" id="PF12802">
    <property type="entry name" value="MarR_2"/>
    <property type="match status" value="1"/>
</dbReference>
<protein>
    <submittedName>
        <fullName evidence="2">MarR family winged helix-turn-helix transcriptional regulator</fullName>
    </submittedName>
</protein>
<gene>
    <name evidence="2" type="ORF">ACFPIH_20280</name>
</gene>
<dbReference type="RefSeq" id="WP_381173901.1">
    <property type="nucleotide sequence ID" value="NZ_JBHSFK010000012.1"/>
</dbReference>
<dbReference type="Proteomes" id="UP001595839">
    <property type="component" value="Unassembled WGS sequence"/>
</dbReference>
<dbReference type="InterPro" id="IPR039422">
    <property type="entry name" value="MarR/SlyA-like"/>
</dbReference>
<dbReference type="Gene3D" id="1.10.10.10">
    <property type="entry name" value="Winged helix-like DNA-binding domain superfamily/Winged helix DNA-binding domain"/>
    <property type="match status" value="1"/>
</dbReference>